<dbReference type="EMBL" id="JSZA02000250">
    <property type="protein sequence ID" value="KHD07491.1"/>
    <property type="molecule type" value="Genomic_DNA"/>
</dbReference>
<sequence length="113" mass="13029">MLQIRAEQQSALTQNYLVRKILGFLKQQLPEKCNKPDAELVESINRYIKLARDYDIKTERSIAKCSYLFLLTDEKLLDINGVKEYLEQSTPSQSDKIDRLMKSMAVASKLTSN</sequence>
<reference evidence="1 2" key="1">
    <citation type="journal article" date="2016" name="Front. Microbiol.">
        <title>Single-Cell (Meta-)Genomics of a Dimorphic Candidatus Thiomargarita nelsonii Reveals Genomic Plasticity.</title>
        <authorList>
            <person name="Flood B.E."/>
            <person name="Fliss P."/>
            <person name="Jones D.S."/>
            <person name="Dick G.J."/>
            <person name="Jain S."/>
            <person name="Kaster A.K."/>
            <person name="Winkel M."/>
            <person name="Mussmann M."/>
            <person name="Bailey J."/>
        </authorList>
    </citation>
    <scope>NUCLEOTIDE SEQUENCE [LARGE SCALE GENOMIC DNA]</scope>
    <source>
        <strain evidence="1">Hydrate Ridge</strain>
    </source>
</reference>
<protein>
    <submittedName>
        <fullName evidence="1">Uncharacterized protein</fullName>
    </submittedName>
</protein>
<comment type="caution">
    <text evidence="1">The sequence shown here is derived from an EMBL/GenBank/DDBJ whole genome shotgun (WGS) entry which is preliminary data.</text>
</comment>
<accession>A0A0A6RUE6</accession>
<name>A0A0A6RUE6_9GAMM</name>
<keyword evidence="2" id="KW-1185">Reference proteome</keyword>
<organism evidence="1 2">
    <name type="scientific">Candidatus Thiomargarita nelsonii</name>
    <dbReference type="NCBI Taxonomy" id="1003181"/>
    <lineage>
        <taxon>Bacteria</taxon>
        <taxon>Pseudomonadati</taxon>
        <taxon>Pseudomonadota</taxon>
        <taxon>Gammaproteobacteria</taxon>
        <taxon>Thiotrichales</taxon>
        <taxon>Thiotrichaceae</taxon>
        <taxon>Thiomargarita</taxon>
    </lineage>
</organism>
<proteinExistence type="predicted"/>
<dbReference type="Proteomes" id="UP000030428">
    <property type="component" value="Unassembled WGS sequence"/>
</dbReference>
<dbReference type="AlphaFoldDB" id="A0A0A6RUE6"/>
<evidence type="ECO:0000313" key="1">
    <source>
        <dbReference type="EMBL" id="KHD07491.1"/>
    </source>
</evidence>
<gene>
    <name evidence="1" type="ORF">PN36_31425</name>
</gene>
<evidence type="ECO:0000313" key="2">
    <source>
        <dbReference type="Proteomes" id="UP000030428"/>
    </source>
</evidence>